<evidence type="ECO:0000256" key="3">
    <source>
        <dbReference type="ARBA" id="ARBA00022741"/>
    </source>
</evidence>
<dbReference type="PANTHER" id="PTHR27002">
    <property type="entry name" value="RECEPTOR-LIKE SERINE/THREONINE-PROTEIN KINASE SD1-8"/>
    <property type="match status" value="1"/>
</dbReference>
<keyword evidence="5" id="KW-0067">ATP-binding</keyword>
<keyword evidence="4" id="KW-0418">Kinase</keyword>
<dbReference type="PROSITE" id="PS50011">
    <property type="entry name" value="PROTEIN_KINASE_DOM"/>
    <property type="match status" value="1"/>
</dbReference>
<evidence type="ECO:0000256" key="5">
    <source>
        <dbReference type="ARBA" id="ARBA00022840"/>
    </source>
</evidence>
<dbReference type="Gene3D" id="1.10.510.10">
    <property type="entry name" value="Transferase(Phosphotransferase) domain 1"/>
    <property type="match status" value="1"/>
</dbReference>
<dbReference type="Pfam" id="PF07714">
    <property type="entry name" value="PK_Tyr_Ser-Thr"/>
    <property type="match status" value="1"/>
</dbReference>
<feature type="region of interest" description="Disordered" evidence="6">
    <location>
        <begin position="144"/>
        <end position="184"/>
    </location>
</feature>
<gene>
    <name evidence="8" type="ORF">Din_037183</name>
</gene>
<reference evidence="8" key="1">
    <citation type="submission" date="2019-08" db="EMBL/GenBank/DDBJ databases">
        <title>Reference gene set and small RNA set construction with multiple tissues from Davidia involucrata Baill.</title>
        <authorList>
            <person name="Yang H."/>
            <person name="Zhou C."/>
            <person name="Li G."/>
            <person name="Wang J."/>
            <person name="Gao P."/>
            <person name="Wang M."/>
            <person name="Wang R."/>
            <person name="Zhao Y."/>
        </authorList>
    </citation>
    <scope>NUCLEOTIDE SEQUENCE</scope>
    <source>
        <tissue evidence="8">Mixed with DoveR01_LX</tissue>
    </source>
</reference>
<keyword evidence="2" id="KW-0808">Transferase</keyword>
<evidence type="ECO:0000256" key="4">
    <source>
        <dbReference type="ARBA" id="ARBA00022777"/>
    </source>
</evidence>
<dbReference type="InterPro" id="IPR001245">
    <property type="entry name" value="Ser-Thr/Tyr_kinase_cat_dom"/>
</dbReference>
<accession>A0A5B7BFP0</accession>
<dbReference type="PANTHER" id="PTHR27002:SF1111">
    <property type="entry name" value="NON-SPECIFIC SERINE_THREONINE PROTEIN KINASE"/>
    <property type="match status" value="1"/>
</dbReference>
<dbReference type="AlphaFoldDB" id="A0A5B7BFP0"/>
<keyword evidence="3" id="KW-0547">Nucleotide-binding</keyword>
<feature type="domain" description="Protein kinase" evidence="7">
    <location>
        <begin position="1"/>
        <end position="150"/>
    </location>
</feature>
<sequence>MNPRISDFGLARIVGGKEMEANTNKVVGTYGYMSPEYALEGLFSIKSDVFSFGVVVLEIISGKKNTGFYQSQQTWNLLGYAWRLWKEEKALDLMDHTLPESCNTSDVLKCIIIGLLCVQEDPGDRPTMSNVVFMLGSETATLPNPKQPVFITRKCNSSTPSSSSSKPAEARSTNELTVSMEEGR</sequence>
<evidence type="ECO:0000256" key="1">
    <source>
        <dbReference type="ARBA" id="ARBA00022527"/>
    </source>
</evidence>
<evidence type="ECO:0000256" key="2">
    <source>
        <dbReference type="ARBA" id="ARBA00022679"/>
    </source>
</evidence>
<evidence type="ECO:0000259" key="7">
    <source>
        <dbReference type="PROSITE" id="PS50011"/>
    </source>
</evidence>
<keyword evidence="1" id="KW-0723">Serine/threonine-protein kinase</keyword>
<organism evidence="8">
    <name type="scientific">Davidia involucrata</name>
    <name type="common">Dove tree</name>
    <dbReference type="NCBI Taxonomy" id="16924"/>
    <lineage>
        <taxon>Eukaryota</taxon>
        <taxon>Viridiplantae</taxon>
        <taxon>Streptophyta</taxon>
        <taxon>Embryophyta</taxon>
        <taxon>Tracheophyta</taxon>
        <taxon>Spermatophyta</taxon>
        <taxon>Magnoliopsida</taxon>
        <taxon>eudicotyledons</taxon>
        <taxon>Gunneridae</taxon>
        <taxon>Pentapetalae</taxon>
        <taxon>asterids</taxon>
        <taxon>Cornales</taxon>
        <taxon>Nyssaceae</taxon>
        <taxon>Davidia</taxon>
    </lineage>
</organism>
<dbReference type="GO" id="GO:0005886">
    <property type="term" value="C:plasma membrane"/>
    <property type="evidence" value="ECO:0007669"/>
    <property type="project" value="TreeGrafter"/>
</dbReference>
<protein>
    <recommendedName>
        <fullName evidence="7">Protein kinase domain-containing protein</fullName>
    </recommendedName>
</protein>
<dbReference type="SUPFAM" id="SSF56112">
    <property type="entry name" value="Protein kinase-like (PK-like)"/>
    <property type="match status" value="1"/>
</dbReference>
<dbReference type="EMBL" id="GHES01037183">
    <property type="protein sequence ID" value="MPA67742.1"/>
    <property type="molecule type" value="Transcribed_RNA"/>
</dbReference>
<dbReference type="GO" id="GO:0004674">
    <property type="term" value="F:protein serine/threonine kinase activity"/>
    <property type="evidence" value="ECO:0007669"/>
    <property type="project" value="UniProtKB-KW"/>
</dbReference>
<evidence type="ECO:0000256" key="6">
    <source>
        <dbReference type="SAM" id="MobiDB-lite"/>
    </source>
</evidence>
<evidence type="ECO:0000313" key="8">
    <source>
        <dbReference type="EMBL" id="MPA67742.1"/>
    </source>
</evidence>
<dbReference type="InterPro" id="IPR021820">
    <property type="entry name" value="S-locus_recpt_kinase_C"/>
</dbReference>
<dbReference type="Pfam" id="PF11883">
    <property type="entry name" value="DUF3403"/>
    <property type="match status" value="1"/>
</dbReference>
<dbReference type="InterPro" id="IPR000719">
    <property type="entry name" value="Prot_kinase_dom"/>
</dbReference>
<dbReference type="GO" id="GO:0005524">
    <property type="term" value="F:ATP binding"/>
    <property type="evidence" value="ECO:0007669"/>
    <property type="project" value="UniProtKB-KW"/>
</dbReference>
<dbReference type="InterPro" id="IPR011009">
    <property type="entry name" value="Kinase-like_dom_sf"/>
</dbReference>
<dbReference type="FunFam" id="1.10.510.10:FF:001270">
    <property type="entry name" value="Uncharacterized protein"/>
    <property type="match status" value="1"/>
</dbReference>
<proteinExistence type="predicted"/>
<name>A0A5B7BFP0_DAVIN</name>